<feature type="region of interest" description="Disordered" evidence="1">
    <location>
        <begin position="68"/>
        <end position="97"/>
    </location>
</feature>
<gene>
    <name evidence="2" type="ORF">SINV_09977</name>
</gene>
<evidence type="ECO:0000256" key="1">
    <source>
        <dbReference type="SAM" id="MobiDB-lite"/>
    </source>
</evidence>
<protein>
    <recommendedName>
        <fullName evidence="3">CCHC-type domain-containing protein</fullName>
    </recommendedName>
</protein>
<name>E9JBE2_SOLIN</name>
<accession>E9JBE2</accession>
<dbReference type="HOGENOM" id="CLU_1444440_0_0_1"/>
<proteinExistence type="predicted"/>
<feature type="region of interest" description="Disordered" evidence="1">
    <location>
        <begin position="17"/>
        <end position="38"/>
    </location>
</feature>
<organism>
    <name type="scientific">Solenopsis invicta</name>
    <name type="common">Red imported fire ant</name>
    <name type="synonym">Solenopsis wagneri</name>
    <dbReference type="NCBI Taxonomy" id="13686"/>
    <lineage>
        <taxon>Eukaryota</taxon>
        <taxon>Metazoa</taxon>
        <taxon>Ecdysozoa</taxon>
        <taxon>Arthropoda</taxon>
        <taxon>Hexapoda</taxon>
        <taxon>Insecta</taxon>
        <taxon>Pterygota</taxon>
        <taxon>Neoptera</taxon>
        <taxon>Endopterygota</taxon>
        <taxon>Hymenoptera</taxon>
        <taxon>Apocrita</taxon>
        <taxon>Aculeata</taxon>
        <taxon>Formicoidea</taxon>
        <taxon>Formicidae</taxon>
        <taxon>Myrmicinae</taxon>
        <taxon>Solenopsis</taxon>
    </lineage>
</organism>
<evidence type="ECO:0000313" key="2">
    <source>
        <dbReference type="EMBL" id="EFZ09862.1"/>
    </source>
</evidence>
<sequence>MHNITASFSEPFKKAFVPPQKIEKDKAKPINGTSVRNSPAEKPVKDLFCVYCKRTGHVRDDCFRLKRKEQGQRTATPSTPATVAAAKEDDPSASPPQVVGAVSNLDRTLEISDTHLKVVAINGRPCNLIALLDTGSPCSFVHTTVFERIFDRSSSSLVKANRSLVAINGLPIKTMGTVASSIQFESLP</sequence>
<evidence type="ECO:0008006" key="3">
    <source>
        <dbReference type="Google" id="ProtNLM"/>
    </source>
</evidence>
<dbReference type="GO" id="GO:0008270">
    <property type="term" value="F:zinc ion binding"/>
    <property type="evidence" value="ECO:0007669"/>
    <property type="project" value="InterPro"/>
</dbReference>
<dbReference type="AlphaFoldDB" id="E9JBE2"/>
<dbReference type="EMBL" id="GL771024">
    <property type="protein sequence ID" value="EFZ09862.1"/>
    <property type="molecule type" value="Genomic_DNA"/>
</dbReference>
<dbReference type="InterPro" id="IPR036875">
    <property type="entry name" value="Znf_CCHC_sf"/>
</dbReference>
<dbReference type="Gene3D" id="4.10.60.10">
    <property type="entry name" value="Zinc finger, CCHC-type"/>
    <property type="match status" value="1"/>
</dbReference>
<dbReference type="GO" id="GO:0003676">
    <property type="term" value="F:nucleic acid binding"/>
    <property type="evidence" value="ECO:0007669"/>
    <property type="project" value="InterPro"/>
</dbReference>
<feature type="compositionally biased region" description="Low complexity" evidence="1">
    <location>
        <begin position="74"/>
        <end position="85"/>
    </location>
</feature>
<feature type="non-terminal residue" evidence="2">
    <location>
        <position position="188"/>
    </location>
</feature>
<reference evidence="2" key="1">
    <citation type="journal article" date="2011" name="Proc. Natl. Acad. Sci. U.S.A.">
        <title>The genome of the fire ant Solenopsis invicta.</title>
        <authorList>
            <person name="Wurm Y."/>
            <person name="Wang J."/>
            <person name="Riba-Grognuz O."/>
            <person name="Corona M."/>
            <person name="Nygaard S."/>
            <person name="Hunt B.G."/>
            <person name="Ingram K.K."/>
            <person name="Falquet L."/>
            <person name="Nipitwattanaphon M."/>
            <person name="Gotzek D."/>
            <person name="Dijkstra M.B."/>
            <person name="Oettler J."/>
            <person name="Comtesse F."/>
            <person name="Shih C.J."/>
            <person name="Wu W.J."/>
            <person name="Yang C.C."/>
            <person name="Thomas J."/>
            <person name="Beaudoing E."/>
            <person name="Pradervand S."/>
            <person name="Flegel V."/>
            <person name="Cook E.D."/>
            <person name="Fabbretti R."/>
            <person name="Stockinger H."/>
            <person name="Long L."/>
            <person name="Farmerie W.G."/>
            <person name="Oakey J."/>
            <person name="Boomsma J.J."/>
            <person name="Pamilo P."/>
            <person name="Yi S.V."/>
            <person name="Heinze J."/>
            <person name="Goodisman M.A."/>
            <person name="Farinelli L."/>
            <person name="Harshman K."/>
            <person name="Hulo N."/>
            <person name="Cerutti L."/>
            <person name="Xenarios I."/>
            <person name="Shoemaker D."/>
            <person name="Keller L."/>
        </authorList>
    </citation>
    <scope>NUCLEOTIDE SEQUENCE [LARGE SCALE GENOMIC DNA]</scope>
</reference>
<dbReference type="SUPFAM" id="SSF57756">
    <property type="entry name" value="Retrovirus zinc finger-like domains"/>
    <property type="match status" value="1"/>
</dbReference>